<evidence type="ECO:0000313" key="2">
    <source>
        <dbReference type="EMBL" id="PMD43042.1"/>
    </source>
</evidence>
<accession>A0A2J6RX12</accession>
<evidence type="ECO:0000256" key="1">
    <source>
        <dbReference type="SAM" id="MobiDB-lite"/>
    </source>
</evidence>
<gene>
    <name evidence="2" type="ORF">L207DRAFT_289700</name>
</gene>
<sequence length="141" mass="15387">MQHPAITPPLPIPTQSASQPDIADLVDFHGTEDLQKTTAPSQQIEPGAQKTTASPTSGHQLGTKKRSGTPRVKEYSQLQGSFSPVEHDFNSQSGDSMPKRTRRTFATAEAVEVFANRGNICDYHKAKRTKCHLQKCSGSKL</sequence>
<evidence type="ECO:0000313" key="3">
    <source>
        <dbReference type="Proteomes" id="UP000235786"/>
    </source>
</evidence>
<dbReference type="Proteomes" id="UP000235786">
    <property type="component" value="Unassembled WGS sequence"/>
</dbReference>
<feature type="compositionally biased region" description="Basic and acidic residues" evidence="1">
    <location>
        <begin position="26"/>
        <end position="35"/>
    </location>
</feature>
<proteinExistence type="predicted"/>
<dbReference type="EMBL" id="KZ613942">
    <property type="protein sequence ID" value="PMD43042.1"/>
    <property type="molecule type" value="Genomic_DNA"/>
</dbReference>
<organism evidence="2 3">
    <name type="scientific">Hyaloscypha variabilis (strain UAMH 11265 / GT02V1 / F)</name>
    <name type="common">Meliniomyces variabilis</name>
    <dbReference type="NCBI Taxonomy" id="1149755"/>
    <lineage>
        <taxon>Eukaryota</taxon>
        <taxon>Fungi</taxon>
        <taxon>Dikarya</taxon>
        <taxon>Ascomycota</taxon>
        <taxon>Pezizomycotina</taxon>
        <taxon>Leotiomycetes</taxon>
        <taxon>Helotiales</taxon>
        <taxon>Hyaloscyphaceae</taxon>
        <taxon>Hyaloscypha</taxon>
        <taxon>Hyaloscypha variabilis</taxon>
    </lineage>
</organism>
<feature type="compositionally biased region" description="Pro residues" evidence="1">
    <location>
        <begin position="1"/>
        <end position="12"/>
    </location>
</feature>
<dbReference type="OrthoDB" id="3550251at2759"/>
<dbReference type="AlphaFoldDB" id="A0A2J6RX12"/>
<feature type="compositionally biased region" description="Polar residues" evidence="1">
    <location>
        <begin position="36"/>
        <end position="60"/>
    </location>
</feature>
<reference evidence="2 3" key="1">
    <citation type="submission" date="2016-04" db="EMBL/GenBank/DDBJ databases">
        <title>A degradative enzymes factory behind the ericoid mycorrhizal symbiosis.</title>
        <authorList>
            <consortium name="DOE Joint Genome Institute"/>
            <person name="Martino E."/>
            <person name="Morin E."/>
            <person name="Grelet G."/>
            <person name="Kuo A."/>
            <person name="Kohler A."/>
            <person name="Daghino S."/>
            <person name="Barry K."/>
            <person name="Choi C."/>
            <person name="Cichocki N."/>
            <person name="Clum A."/>
            <person name="Copeland A."/>
            <person name="Hainaut M."/>
            <person name="Haridas S."/>
            <person name="Labutti K."/>
            <person name="Lindquist E."/>
            <person name="Lipzen A."/>
            <person name="Khouja H.-R."/>
            <person name="Murat C."/>
            <person name="Ohm R."/>
            <person name="Olson A."/>
            <person name="Spatafora J."/>
            <person name="Veneault-Fourrey C."/>
            <person name="Henrissat B."/>
            <person name="Grigoriev I."/>
            <person name="Martin F."/>
            <person name="Perotto S."/>
        </authorList>
    </citation>
    <scope>NUCLEOTIDE SEQUENCE [LARGE SCALE GENOMIC DNA]</scope>
    <source>
        <strain evidence="2 3">F</strain>
    </source>
</reference>
<feature type="region of interest" description="Disordered" evidence="1">
    <location>
        <begin position="1"/>
        <end position="102"/>
    </location>
</feature>
<keyword evidence="3" id="KW-1185">Reference proteome</keyword>
<name>A0A2J6RX12_HYAVF</name>
<protein>
    <submittedName>
        <fullName evidence="2">Uncharacterized protein</fullName>
    </submittedName>
</protein>